<feature type="transmembrane region" description="Helical" evidence="13">
    <location>
        <begin position="127"/>
        <end position="145"/>
    </location>
</feature>
<sequence>MFTNQALKKLLVPLVIEQILVMMVSMADTMMISYAGEAAISGVALVAMIDYLVLTIFSALATGGAVIVSQYLGRKDRDKANLSAGQLMIVSALVSAAGMILCLVLHTGILTLLFGKIETDVMEAAETYFIIVACSFPFLGIYQASAALFRSMQKTNITMYVSAAMNIMNVIGNAIGTFGLHAGVAGVAVSTLVARAFAAILLTAFLFSSKREVCLSAHSVFSWHSEFQKRILRIALPNSIENGLFALGRVLVTGIVALFGTAQIAANGVANSIDQIPIIVVNAVNLAMITVVGQCIGAGKQEQAKAYTKKLMKLSYLATTVLGVAVCALLPVILGLYELSPEAYRYSCILIVMHNILAALLHPTSFNLANSLRASGDVRFTMYVGIGSMLLFRLGSALLFGVILQMGVIGVWIAMGADWTARSVAFVLRYRSGKWKQFNAIK</sequence>
<dbReference type="PIRSF" id="PIRSF006603">
    <property type="entry name" value="DinF"/>
    <property type="match status" value="1"/>
</dbReference>
<evidence type="ECO:0000256" key="7">
    <source>
        <dbReference type="ARBA" id="ARBA00022475"/>
    </source>
</evidence>
<evidence type="ECO:0000313" key="14">
    <source>
        <dbReference type="EMBL" id="MBC8609902.1"/>
    </source>
</evidence>
<keyword evidence="11 13" id="KW-0472">Membrane</keyword>
<dbReference type="Pfam" id="PF01554">
    <property type="entry name" value="MatE"/>
    <property type="match status" value="2"/>
</dbReference>
<protein>
    <recommendedName>
        <fullName evidence="4">Probable multidrug resistance protein NorM</fullName>
    </recommendedName>
    <alternativeName>
        <fullName evidence="12">Multidrug-efflux transporter</fullName>
    </alternativeName>
</protein>
<comment type="function">
    <text evidence="1">Multidrug efflux pump.</text>
</comment>
<dbReference type="InterPro" id="IPR002528">
    <property type="entry name" value="MATE_fam"/>
</dbReference>
<evidence type="ECO:0000256" key="13">
    <source>
        <dbReference type="SAM" id="Phobius"/>
    </source>
</evidence>
<dbReference type="AlphaFoldDB" id="A0A8J6PD44"/>
<dbReference type="RefSeq" id="WP_187536180.1">
    <property type="nucleotide sequence ID" value="NZ_JACRTL010000001.1"/>
</dbReference>
<feature type="transmembrane region" description="Helical" evidence="13">
    <location>
        <begin position="343"/>
        <end position="361"/>
    </location>
</feature>
<gene>
    <name evidence="14" type="ORF">H8702_02050</name>
</gene>
<evidence type="ECO:0000256" key="10">
    <source>
        <dbReference type="ARBA" id="ARBA00023065"/>
    </source>
</evidence>
<keyword evidence="5" id="KW-0813">Transport</keyword>
<keyword evidence="6" id="KW-0050">Antiport</keyword>
<keyword evidence="7" id="KW-1003">Cell membrane</keyword>
<dbReference type="NCBIfam" id="TIGR00797">
    <property type="entry name" value="matE"/>
    <property type="match status" value="1"/>
</dbReference>
<evidence type="ECO:0000256" key="9">
    <source>
        <dbReference type="ARBA" id="ARBA00022989"/>
    </source>
</evidence>
<evidence type="ECO:0000256" key="3">
    <source>
        <dbReference type="ARBA" id="ARBA00010199"/>
    </source>
</evidence>
<evidence type="ECO:0000256" key="8">
    <source>
        <dbReference type="ARBA" id="ARBA00022692"/>
    </source>
</evidence>
<feature type="transmembrane region" description="Helical" evidence="13">
    <location>
        <begin position="409"/>
        <end position="428"/>
    </location>
</feature>
<comment type="caution">
    <text evidence="14">The sequence shown here is derived from an EMBL/GenBank/DDBJ whole genome shotgun (WGS) entry which is preliminary data.</text>
</comment>
<accession>A0A8J6PD44</accession>
<feature type="transmembrane region" description="Helical" evidence="13">
    <location>
        <begin position="316"/>
        <end position="337"/>
    </location>
</feature>
<reference evidence="14" key="1">
    <citation type="submission" date="2020-08" db="EMBL/GenBank/DDBJ databases">
        <title>Genome public.</title>
        <authorList>
            <person name="Liu C."/>
            <person name="Sun Q."/>
        </authorList>
    </citation>
    <scope>NUCLEOTIDE SEQUENCE</scope>
    <source>
        <strain evidence="14">NSJ-15</strain>
    </source>
</reference>
<dbReference type="InterPro" id="IPR048279">
    <property type="entry name" value="MdtK-like"/>
</dbReference>
<organism evidence="14 15">
    <name type="scientific">Massiliimalia timonensis</name>
    <dbReference type="NCBI Taxonomy" id="1987501"/>
    <lineage>
        <taxon>Bacteria</taxon>
        <taxon>Bacillati</taxon>
        <taxon>Bacillota</taxon>
        <taxon>Clostridia</taxon>
        <taxon>Eubacteriales</taxon>
        <taxon>Oscillospiraceae</taxon>
        <taxon>Massiliimalia</taxon>
    </lineage>
</organism>
<feature type="transmembrane region" description="Helical" evidence="13">
    <location>
        <begin position="12"/>
        <end position="34"/>
    </location>
</feature>
<evidence type="ECO:0000256" key="1">
    <source>
        <dbReference type="ARBA" id="ARBA00003408"/>
    </source>
</evidence>
<dbReference type="GO" id="GO:0006811">
    <property type="term" value="P:monoatomic ion transport"/>
    <property type="evidence" value="ECO:0007669"/>
    <property type="project" value="UniProtKB-KW"/>
</dbReference>
<keyword evidence="8 13" id="KW-0812">Transmembrane</keyword>
<dbReference type="InterPro" id="IPR050222">
    <property type="entry name" value="MATE_MdtK"/>
</dbReference>
<feature type="transmembrane region" description="Helical" evidence="13">
    <location>
        <begin position="157"/>
        <end position="178"/>
    </location>
</feature>
<feature type="transmembrane region" description="Helical" evidence="13">
    <location>
        <begin position="184"/>
        <end position="207"/>
    </location>
</feature>
<evidence type="ECO:0000256" key="6">
    <source>
        <dbReference type="ARBA" id="ARBA00022449"/>
    </source>
</evidence>
<name>A0A8J6PD44_9FIRM</name>
<evidence type="ECO:0000256" key="11">
    <source>
        <dbReference type="ARBA" id="ARBA00023136"/>
    </source>
</evidence>
<dbReference type="PANTHER" id="PTHR43298">
    <property type="entry name" value="MULTIDRUG RESISTANCE PROTEIN NORM-RELATED"/>
    <property type="match status" value="1"/>
</dbReference>
<feature type="transmembrane region" description="Helical" evidence="13">
    <location>
        <begin position="382"/>
        <end position="403"/>
    </location>
</feature>
<feature type="transmembrane region" description="Helical" evidence="13">
    <location>
        <begin position="89"/>
        <end position="115"/>
    </location>
</feature>
<feature type="transmembrane region" description="Helical" evidence="13">
    <location>
        <begin position="243"/>
        <end position="264"/>
    </location>
</feature>
<keyword evidence="9 13" id="KW-1133">Transmembrane helix</keyword>
<dbReference type="Proteomes" id="UP000632659">
    <property type="component" value="Unassembled WGS sequence"/>
</dbReference>
<comment type="similarity">
    <text evidence="3">Belongs to the multi antimicrobial extrusion (MATE) (TC 2.A.66.1) family.</text>
</comment>
<keyword evidence="10" id="KW-0406">Ion transport</keyword>
<feature type="transmembrane region" description="Helical" evidence="13">
    <location>
        <begin position="40"/>
        <end position="68"/>
    </location>
</feature>
<evidence type="ECO:0000256" key="2">
    <source>
        <dbReference type="ARBA" id="ARBA00004651"/>
    </source>
</evidence>
<dbReference type="GO" id="GO:0005886">
    <property type="term" value="C:plasma membrane"/>
    <property type="evidence" value="ECO:0007669"/>
    <property type="project" value="UniProtKB-SubCell"/>
</dbReference>
<evidence type="ECO:0000256" key="4">
    <source>
        <dbReference type="ARBA" id="ARBA00020268"/>
    </source>
</evidence>
<dbReference type="EMBL" id="JACRTL010000001">
    <property type="protein sequence ID" value="MBC8609902.1"/>
    <property type="molecule type" value="Genomic_DNA"/>
</dbReference>
<feature type="transmembrane region" description="Helical" evidence="13">
    <location>
        <begin position="276"/>
        <end position="296"/>
    </location>
</feature>
<evidence type="ECO:0000256" key="12">
    <source>
        <dbReference type="ARBA" id="ARBA00031636"/>
    </source>
</evidence>
<evidence type="ECO:0000256" key="5">
    <source>
        <dbReference type="ARBA" id="ARBA00022448"/>
    </source>
</evidence>
<dbReference type="GO" id="GO:0042910">
    <property type="term" value="F:xenobiotic transmembrane transporter activity"/>
    <property type="evidence" value="ECO:0007669"/>
    <property type="project" value="InterPro"/>
</dbReference>
<comment type="subcellular location">
    <subcellularLocation>
        <location evidence="2">Cell membrane</location>
        <topology evidence="2">Multi-pass membrane protein</topology>
    </subcellularLocation>
</comment>
<dbReference type="GO" id="GO:0015297">
    <property type="term" value="F:antiporter activity"/>
    <property type="evidence" value="ECO:0007669"/>
    <property type="project" value="UniProtKB-KW"/>
</dbReference>
<evidence type="ECO:0000313" key="15">
    <source>
        <dbReference type="Proteomes" id="UP000632659"/>
    </source>
</evidence>
<dbReference type="CDD" id="cd13134">
    <property type="entry name" value="MATE_like_8"/>
    <property type="match status" value="1"/>
</dbReference>
<keyword evidence="15" id="KW-1185">Reference proteome</keyword>
<proteinExistence type="inferred from homology"/>
<dbReference type="PANTHER" id="PTHR43298:SF2">
    <property type="entry name" value="FMN_FAD EXPORTER YEEO-RELATED"/>
    <property type="match status" value="1"/>
</dbReference>